<sequence>MNVCFIVIHEQTSCRIELHIVVSLRKKVAEYYKKNSRCSEFSDETERSTYMVVFLREKCQVVLIFFGTVYKLTIQIKHQKIKRETLFLQKKFRILPFMCSLLFLNL</sequence>
<name>A0A8D8T2H1_9HEMI</name>
<accession>A0A8D8T2H1</accession>
<evidence type="ECO:0000313" key="1">
    <source>
        <dbReference type="EMBL" id="CAG6678217.1"/>
    </source>
</evidence>
<reference evidence="1" key="1">
    <citation type="submission" date="2021-05" db="EMBL/GenBank/DDBJ databases">
        <authorList>
            <person name="Alioto T."/>
            <person name="Alioto T."/>
            <person name="Gomez Garrido J."/>
        </authorList>
    </citation>
    <scope>NUCLEOTIDE SEQUENCE</scope>
</reference>
<proteinExistence type="predicted"/>
<protein>
    <submittedName>
        <fullName evidence="1">Uncharacterized protein</fullName>
    </submittedName>
</protein>
<dbReference type="AlphaFoldDB" id="A0A8D8T2H1"/>
<dbReference type="EMBL" id="HBUF01245280">
    <property type="protein sequence ID" value="CAG6678217.1"/>
    <property type="molecule type" value="Transcribed_RNA"/>
</dbReference>
<organism evidence="1">
    <name type="scientific">Cacopsylla melanoneura</name>
    <dbReference type="NCBI Taxonomy" id="428564"/>
    <lineage>
        <taxon>Eukaryota</taxon>
        <taxon>Metazoa</taxon>
        <taxon>Ecdysozoa</taxon>
        <taxon>Arthropoda</taxon>
        <taxon>Hexapoda</taxon>
        <taxon>Insecta</taxon>
        <taxon>Pterygota</taxon>
        <taxon>Neoptera</taxon>
        <taxon>Paraneoptera</taxon>
        <taxon>Hemiptera</taxon>
        <taxon>Sternorrhyncha</taxon>
        <taxon>Psylloidea</taxon>
        <taxon>Psyllidae</taxon>
        <taxon>Psyllinae</taxon>
        <taxon>Cacopsylla</taxon>
    </lineage>
</organism>